<dbReference type="AlphaFoldDB" id="A0A1B8U1G0"/>
<accession>A0A1B8U1G0</accession>
<dbReference type="KEGG" id="prn:BW723_14080"/>
<comment type="caution">
    <text evidence="1">The sequence shown here is derived from an EMBL/GenBank/DDBJ whole genome shotgun (WGS) entry which is preliminary data.</text>
</comment>
<evidence type="ECO:0000313" key="2">
    <source>
        <dbReference type="Proteomes" id="UP000092612"/>
    </source>
</evidence>
<keyword evidence="2" id="KW-1185">Reference proteome</keyword>
<dbReference type="Pfam" id="PF18950">
    <property type="entry name" value="DUF5694"/>
    <property type="match status" value="1"/>
</dbReference>
<name>A0A1B8U1G0_9FLAO</name>
<gene>
    <name evidence="1" type="ORF">LPB301_07700</name>
</gene>
<organism evidence="1 2">
    <name type="scientific">Polaribacter reichenbachii</name>
    <dbReference type="NCBI Taxonomy" id="996801"/>
    <lineage>
        <taxon>Bacteria</taxon>
        <taxon>Pseudomonadati</taxon>
        <taxon>Bacteroidota</taxon>
        <taxon>Flavobacteriia</taxon>
        <taxon>Flavobacteriales</taxon>
        <taxon>Flavobacteriaceae</taxon>
    </lineage>
</organism>
<sequence length="290" mass="34009">MNTDTILKKILLILSITLMSCNNTPIAEKTTAEYQSTPSDKVEVLLVGTSHWNNYNSKGLDVAQTNQMDILSPRYQSDLLEIVEKIKEFHPDKIFVERTLVYQPKLDSLFNLYSTNDWGKERRNEIYQLGFRLAKELKHERVYGVDYREMEFPYDSLMKSMKQANQIALMESFNNDIKQYETNYNQLIAEQKPLKDILYYLNDPEQRKLDLSWYLNGANKGGDLETTVGSYLASEWIKRNIYIYGLIQKYTEPKDERIMILMGASHIGVLENLISYHPEWKTVELKEIME</sequence>
<evidence type="ECO:0000313" key="1">
    <source>
        <dbReference type="EMBL" id="OBY65693.1"/>
    </source>
</evidence>
<reference evidence="2" key="1">
    <citation type="submission" date="2016-02" db="EMBL/GenBank/DDBJ databases">
        <title>Paenibacillus sp. LPB0068, isolated from Crassostrea gigas.</title>
        <authorList>
            <person name="Shin S.-K."/>
            <person name="Yi H."/>
        </authorList>
    </citation>
    <scope>NUCLEOTIDE SEQUENCE [LARGE SCALE GENOMIC DNA]</scope>
    <source>
        <strain evidence="2">KCTC 23969</strain>
    </source>
</reference>
<dbReference type="RefSeq" id="WP_068359844.1">
    <property type="nucleotide sequence ID" value="NZ_CP019337.1"/>
</dbReference>
<dbReference type="STRING" id="996801.BW723_14080"/>
<proteinExistence type="predicted"/>
<dbReference type="Proteomes" id="UP000092612">
    <property type="component" value="Unassembled WGS sequence"/>
</dbReference>
<protein>
    <submittedName>
        <fullName evidence="1">Uncharacterized protein</fullName>
    </submittedName>
</protein>
<dbReference type="EMBL" id="LSFL01000029">
    <property type="protein sequence ID" value="OBY65693.1"/>
    <property type="molecule type" value="Genomic_DNA"/>
</dbReference>
<dbReference type="InterPro" id="IPR043749">
    <property type="entry name" value="DUF5694"/>
</dbReference>
<dbReference type="OrthoDB" id="7055505at2"/>